<dbReference type="SUPFAM" id="SSF54928">
    <property type="entry name" value="RNA-binding domain, RBD"/>
    <property type="match status" value="1"/>
</dbReference>
<feature type="compositionally biased region" description="Acidic residues" evidence="5">
    <location>
        <begin position="109"/>
        <end position="139"/>
    </location>
</feature>
<feature type="domain" description="RRM" evidence="6">
    <location>
        <begin position="190"/>
        <end position="268"/>
    </location>
</feature>
<feature type="region of interest" description="Disordered" evidence="5">
    <location>
        <begin position="369"/>
        <end position="394"/>
    </location>
</feature>
<evidence type="ECO:0000256" key="5">
    <source>
        <dbReference type="SAM" id="MobiDB-lite"/>
    </source>
</evidence>
<evidence type="ECO:0000256" key="2">
    <source>
        <dbReference type="ARBA" id="ARBA00022884"/>
    </source>
</evidence>
<dbReference type="PROSITE" id="PS50102">
    <property type="entry name" value="RRM"/>
    <property type="match status" value="1"/>
</dbReference>
<dbReference type="InterPro" id="IPR035979">
    <property type="entry name" value="RBD_domain_sf"/>
</dbReference>
<evidence type="ECO:0000313" key="8">
    <source>
        <dbReference type="Proteomes" id="UP000256328"/>
    </source>
</evidence>
<dbReference type="Gene3D" id="3.30.70.330">
    <property type="match status" value="1"/>
</dbReference>
<dbReference type="CDD" id="cd12307">
    <property type="entry name" value="RRM_NIFK_like"/>
    <property type="match status" value="1"/>
</dbReference>
<dbReference type="Proteomes" id="UP000256328">
    <property type="component" value="Unassembled WGS sequence"/>
</dbReference>
<comment type="subcellular location">
    <subcellularLocation>
        <location evidence="1">Nucleus</location>
        <location evidence="1">Nucleolus</location>
    </subcellularLocation>
</comment>
<dbReference type="InterPro" id="IPR000504">
    <property type="entry name" value="RRM_dom"/>
</dbReference>
<comment type="caution">
    <text evidence="7">The sequence shown here is derived from an EMBL/GenBank/DDBJ whole genome shotgun (WGS) entry which is preliminary data.</text>
</comment>
<dbReference type="EMBL" id="PDLN01000003">
    <property type="protein sequence ID" value="RDW91465.1"/>
    <property type="molecule type" value="Genomic_DNA"/>
</dbReference>
<organism evidence="7 8">
    <name type="scientific">Coleophoma crateriformis</name>
    <dbReference type="NCBI Taxonomy" id="565419"/>
    <lineage>
        <taxon>Eukaryota</taxon>
        <taxon>Fungi</taxon>
        <taxon>Dikarya</taxon>
        <taxon>Ascomycota</taxon>
        <taxon>Pezizomycotina</taxon>
        <taxon>Leotiomycetes</taxon>
        <taxon>Helotiales</taxon>
        <taxon>Dermateaceae</taxon>
        <taxon>Coleophoma</taxon>
    </lineage>
</organism>
<keyword evidence="8" id="KW-1185">Reference proteome</keyword>
<name>A0A3D8SYS5_9HELO</name>
<evidence type="ECO:0000313" key="7">
    <source>
        <dbReference type="EMBL" id="RDW91465.1"/>
    </source>
</evidence>
<feature type="compositionally biased region" description="Basic and acidic residues" evidence="5">
    <location>
        <begin position="71"/>
        <end position="93"/>
    </location>
</feature>
<evidence type="ECO:0000256" key="1">
    <source>
        <dbReference type="ARBA" id="ARBA00004604"/>
    </source>
</evidence>
<dbReference type="Pfam" id="PF00076">
    <property type="entry name" value="RRM_1"/>
    <property type="match status" value="1"/>
</dbReference>
<sequence>MAKDIQDKKRKAAAPADEVAKVKKAKKVAPEVAEPAKKRKAAEEASPVSLKKSKTPKTETASKPKAAKKSTTKEITETKTEIAEVVSEKEKTKTKSTSKKSKAPVDPTSSEEDEAEAKEDDAEVNEDADLEAASDDDQTEAFLKGFESDEDEAPADAKPVEDVGEIPSINKKLKKQAKKAAEAAADEKPGVVYIGRIPHGFYENEMRAYFKQFGDIKNLRLARNRKTGASKHIAWIQFESSAVAEIVAKTMDNYLLFNHILKVKVVPDEQLPANLFKGANKRFKKVPWNKIAGRKLAQGASETTWNKRVEKENKRRESKADKLKAIGYEFEAPQLKSAVAMRKELLLITADAEDEQVQEPKAIEAAPVEAPTPAVDEKKVKKKKSKTALVETPAEQVTVTEEKVVEALAPVVEEKKVKKKKSKTTLVETPAEQVTVTEEKVVEAPAPVVEEKKIKKKKSKTTLVEEKVVEAPAPEVEEKKVKKKKSKTALVEPPVEEAKEEVKPLRKSKRKSVS</sequence>
<evidence type="ECO:0000256" key="4">
    <source>
        <dbReference type="PROSITE-ProRule" id="PRU00176"/>
    </source>
</evidence>
<feature type="compositionally biased region" description="Basic residues" evidence="5">
    <location>
        <begin position="505"/>
        <end position="514"/>
    </location>
</feature>
<keyword evidence="3" id="KW-0539">Nucleus</keyword>
<keyword evidence="2 4" id="KW-0694">RNA-binding</keyword>
<dbReference type="GO" id="GO:0003723">
    <property type="term" value="F:RNA binding"/>
    <property type="evidence" value="ECO:0007669"/>
    <property type="project" value="UniProtKB-UniRule"/>
</dbReference>
<dbReference type="InterPro" id="IPR012677">
    <property type="entry name" value="Nucleotide-bd_a/b_plait_sf"/>
</dbReference>
<dbReference type="GO" id="GO:0005730">
    <property type="term" value="C:nucleolus"/>
    <property type="evidence" value="ECO:0007669"/>
    <property type="project" value="UniProtKB-SubCell"/>
</dbReference>
<feature type="region of interest" description="Disordered" evidence="5">
    <location>
        <begin position="472"/>
        <end position="514"/>
    </location>
</feature>
<gene>
    <name evidence="7" type="ORF">BP5796_02630</name>
</gene>
<dbReference type="SMART" id="SM00360">
    <property type="entry name" value="RRM"/>
    <property type="match status" value="1"/>
</dbReference>
<dbReference type="PANTHER" id="PTHR46754">
    <property type="entry name" value="MKI67 FHA DOMAIN-INTERACTING NUCLEOLAR PHOSPHOPROTEIN"/>
    <property type="match status" value="1"/>
</dbReference>
<protein>
    <recommendedName>
        <fullName evidence="6">RRM domain-containing protein</fullName>
    </recommendedName>
</protein>
<feature type="region of interest" description="Disordered" evidence="5">
    <location>
        <begin position="1"/>
        <end position="140"/>
    </location>
</feature>
<evidence type="ECO:0000256" key="3">
    <source>
        <dbReference type="ARBA" id="ARBA00023242"/>
    </source>
</evidence>
<dbReference type="AlphaFoldDB" id="A0A3D8SYS5"/>
<evidence type="ECO:0000259" key="6">
    <source>
        <dbReference type="PROSITE" id="PS50102"/>
    </source>
</evidence>
<reference evidence="7 8" key="1">
    <citation type="journal article" date="2018" name="IMA Fungus">
        <title>IMA Genome-F 9: Draft genome sequence of Annulohypoxylon stygium, Aspergillus mulundensis, Berkeleyomyces basicola (syn. Thielaviopsis basicola), Ceratocystis smalleyi, two Cercospora beticola strains, Coleophoma cylindrospora, Fusarium fracticaudum, Phialophora cf. hyalina, and Morchella septimelata.</title>
        <authorList>
            <person name="Wingfield B.D."/>
            <person name="Bills G.F."/>
            <person name="Dong Y."/>
            <person name="Huang W."/>
            <person name="Nel W.J."/>
            <person name="Swalarsk-Parry B.S."/>
            <person name="Vaghefi N."/>
            <person name="Wilken P.M."/>
            <person name="An Z."/>
            <person name="de Beer Z.W."/>
            <person name="De Vos L."/>
            <person name="Chen L."/>
            <person name="Duong T.A."/>
            <person name="Gao Y."/>
            <person name="Hammerbacher A."/>
            <person name="Kikkert J.R."/>
            <person name="Li Y."/>
            <person name="Li H."/>
            <person name="Li K."/>
            <person name="Li Q."/>
            <person name="Liu X."/>
            <person name="Ma X."/>
            <person name="Naidoo K."/>
            <person name="Pethybridge S.J."/>
            <person name="Sun J."/>
            <person name="Steenkamp E.T."/>
            <person name="van der Nest M.A."/>
            <person name="van Wyk S."/>
            <person name="Wingfield M.J."/>
            <person name="Xiong C."/>
            <person name="Yue Q."/>
            <person name="Zhang X."/>
        </authorList>
    </citation>
    <scope>NUCLEOTIDE SEQUENCE [LARGE SCALE GENOMIC DNA]</scope>
    <source>
        <strain evidence="7 8">BP5796</strain>
    </source>
</reference>
<accession>A0A3D8SYS5</accession>
<dbReference type="OrthoDB" id="21467at2759"/>
<proteinExistence type="predicted"/>